<dbReference type="Pfam" id="PF10272">
    <property type="entry name" value="Tmpp129"/>
    <property type="match status" value="1"/>
</dbReference>
<evidence type="ECO:0000256" key="6">
    <source>
        <dbReference type="SAM" id="Phobius"/>
    </source>
</evidence>
<evidence type="ECO:0000256" key="2">
    <source>
        <dbReference type="ARBA" id="ARBA00007332"/>
    </source>
</evidence>
<organism evidence="7 8">
    <name type="scientific">Polistes dominula</name>
    <name type="common">European paper wasp</name>
    <name type="synonym">Vespa dominula</name>
    <dbReference type="NCBI Taxonomy" id="743375"/>
    <lineage>
        <taxon>Eukaryota</taxon>
        <taxon>Metazoa</taxon>
        <taxon>Ecdysozoa</taxon>
        <taxon>Arthropoda</taxon>
        <taxon>Hexapoda</taxon>
        <taxon>Insecta</taxon>
        <taxon>Pterygota</taxon>
        <taxon>Neoptera</taxon>
        <taxon>Endopterygota</taxon>
        <taxon>Hymenoptera</taxon>
        <taxon>Apocrita</taxon>
        <taxon>Aculeata</taxon>
        <taxon>Vespoidea</taxon>
        <taxon>Vespidae</taxon>
        <taxon>Polistinae</taxon>
        <taxon>Polistini</taxon>
        <taxon>Polistes</taxon>
    </lineage>
</organism>
<evidence type="ECO:0000256" key="5">
    <source>
        <dbReference type="ARBA" id="ARBA00023136"/>
    </source>
</evidence>
<gene>
    <name evidence="8" type="primary">LOC107065467</name>
</gene>
<protein>
    <submittedName>
        <fullName evidence="8">E3 ubiquitin-protein ligase TM129</fullName>
    </submittedName>
</protein>
<dbReference type="Proteomes" id="UP000694924">
    <property type="component" value="Unplaced"/>
</dbReference>
<feature type="transmembrane region" description="Helical" evidence="6">
    <location>
        <begin position="6"/>
        <end position="23"/>
    </location>
</feature>
<accession>A0ABM1I386</accession>
<dbReference type="RefSeq" id="XP_015174673.1">
    <property type="nucleotide sequence ID" value="XM_015319187.1"/>
</dbReference>
<evidence type="ECO:0000256" key="1">
    <source>
        <dbReference type="ARBA" id="ARBA00004141"/>
    </source>
</evidence>
<dbReference type="PANTHER" id="PTHR31322:SF2">
    <property type="entry name" value="E3 UBIQUITIN-PROTEIN LIGASE TM129"/>
    <property type="match status" value="1"/>
</dbReference>
<comment type="subcellular location">
    <subcellularLocation>
        <location evidence="1">Membrane</location>
        <topology evidence="1">Multi-pass membrane protein</topology>
    </subcellularLocation>
</comment>
<comment type="similarity">
    <text evidence="2">Belongs to the TMEM129 family.</text>
</comment>
<keyword evidence="4 6" id="KW-1133">Transmembrane helix</keyword>
<reference evidence="8" key="1">
    <citation type="submission" date="2025-08" db="UniProtKB">
        <authorList>
            <consortium name="RefSeq"/>
        </authorList>
    </citation>
    <scope>IDENTIFICATION</scope>
    <source>
        <tissue evidence="8">Whole body</tissue>
    </source>
</reference>
<evidence type="ECO:0000313" key="7">
    <source>
        <dbReference type="Proteomes" id="UP000694924"/>
    </source>
</evidence>
<dbReference type="GeneID" id="107065467"/>
<keyword evidence="7" id="KW-1185">Reference proteome</keyword>
<evidence type="ECO:0000256" key="4">
    <source>
        <dbReference type="ARBA" id="ARBA00022989"/>
    </source>
</evidence>
<keyword evidence="3 6" id="KW-0812">Transmembrane</keyword>
<dbReference type="InterPro" id="IPR018801">
    <property type="entry name" value="TM129"/>
</dbReference>
<sequence>MSAYLFYTLIYCLISGCIIYPPVEFVSAGLTIKSLFASWLGSETESFINYHIKRSVFTLFIHSLLPFGYILGLILFNHVDANKIQLFYQNPLWLTVVIATIVGPAYVLYKIFKWSKNDWKMHPIVQNLLIYTDNYANWKAVASEIDIEYRRIDKIIIDTNSITRVVVTDNWIIKITSYKLYIAQHNDTALIISRSDSHALSPSFRGEIQFINIEVKPTREGAEYFDIRISTFAFKDLQDKVQQQIVILKDVPFHRTLLDRFIDVFKEQAAENPIYETAMELENCMGCMQVKSNVKLNKHCGNITEGPSNDECTTCHCRPMWCIECMAKWFASRQNENTPEIWLSSKCTCPACRAKFCILDVCPVRNIDT</sequence>
<keyword evidence="5 6" id="KW-0472">Membrane</keyword>
<proteinExistence type="inferred from homology"/>
<name>A0ABM1I386_POLDO</name>
<feature type="transmembrane region" description="Helical" evidence="6">
    <location>
        <begin position="91"/>
        <end position="112"/>
    </location>
</feature>
<dbReference type="PANTHER" id="PTHR31322">
    <property type="entry name" value="E3 UBIQUITIN-PROTEIN LIGASE TM129"/>
    <property type="match status" value="1"/>
</dbReference>
<evidence type="ECO:0000313" key="8">
    <source>
        <dbReference type="RefSeq" id="XP_015174673.1"/>
    </source>
</evidence>
<feature type="transmembrane region" description="Helical" evidence="6">
    <location>
        <begin position="56"/>
        <end position="79"/>
    </location>
</feature>
<evidence type="ECO:0000256" key="3">
    <source>
        <dbReference type="ARBA" id="ARBA00022692"/>
    </source>
</evidence>